<dbReference type="Pfam" id="PF06481">
    <property type="entry name" value="COX_ARM"/>
    <property type="match status" value="1"/>
</dbReference>
<dbReference type="InterPro" id="IPR002429">
    <property type="entry name" value="CcO_II-like_C"/>
</dbReference>
<sequence>MKHLIAIPYVRATALLGLLLLLAGCSLATSPVADPKGPIAMLERDLLYAAFFIMLIVVIPVYVMVFWFIWRYRAKGGRGEYKPEWHKSNTIEFFVWSVPAVIIITLGYLVWTYSYKLDPFKKIAAPEDTINVQVVAQDWKWLFIYPDLGVASVNELAFPVDKAVSLQLTSDTVMNSFLVPALGGQIYAMAGMTSELNLRANETGRFRGRNTQYSGDGFAMQFFEAVAMTEEEFDQWVTNARAQPNPLSNAAYERLAAPSIDHGVEYFSTVQPGLFEQILRKYARRPESSLRGGHPSAITQTACEGDTLC</sequence>
<evidence type="ECO:0000256" key="6">
    <source>
        <dbReference type="ARBA" id="ARBA00022692"/>
    </source>
</evidence>
<keyword evidence="4 14" id="KW-1003">Cell membrane</keyword>
<dbReference type="InterPro" id="IPR034227">
    <property type="entry name" value="CuRO_UO_II"/>
</dbReference>
<evidence type="ECO:0000256" key="1">
    <source>
        <dbReference type="ARBA" id="ARBA00004651"/>
    </source>
</evidence>
<evidence type="ECO:0000256" key="7">
    <source>
        <dbReference type="ARBA" id="ARBA00022729"/>
    </source>
</evidence>
<evidence type="ECO:0000256" key="4">
    <source>
        <dbReference type="ARBA" id="ARBA00022475"/>
    </source>
</evidence>
<keyword evidence="12" id="KW-0564">Palmitate</keyword>
<evidence type="ECO:0000259" key="17">
    <source>
        <dbReference type="PROSITE" id="PS50999"/>
    </source>
</evidence>
<evidence type="ECO:0000256" key="14">
    <source>
        <dbReference type="PIRNR" id="PIRNR000292"/>
    </source>
</evidence>
<dbReference type="InterPro" id="IPR006333">
    <property type="entry name" value="Cyt_o_ubiquinol_oxidase_su2"/>
</dbReference>
<evidence type="ECO:0000256" key="8">
    <source>
        <dbReference type="ARBA" id="ARBA00022982"/>
    </source>
</evidence>
<dbReference type="PROSITE" id="PS50999">
    <property type="entry name" value="COX2_TM"/>
    <property type="match status" value="1"/>
</dbReference>
<evidence type="ECO:0000256" key="12">
    <source>
        <dbReference type="ARBA" id="ARBA00023139"/>
    </source>
</evidence>
<feature type="domain" description="Cytochrome oxidase subunit II transmembrane region profile" evidence="17">
    <location>
        <begin position="24"/>
        <end position="121"/>
    </location>
</feature>
<keyword evidence="3 14" id="KW-0813">Transport</keyword>
<protein>
    <recommendedName>
        <fullName evidence="14">Ubiquinol oxidase subunit 2</fullName>
    </recommendedName>
</protein>
<comment type="caution">
    <text evidence="18">The sequence shown here is derived from an EMBL/GenBank/DDBJ whole genome shotgun (WGS) entry which is preliminary data.</text>
</comment>
<keyword evidence="19" id="KW-1185">Reference proteome</keyword>
<keyword evidence="6 15" id="KW-0812">Transmembrane</keyword>
<dbReference type="Pfam" id="PF00116">
    <property type="entry name" value="COX2"/>
    <property type="match status" value="1"/>
</dbReference>
<dbReference type="PANTHER" id="PTHR22888">
    <property type="entry name" value="CYTOCHROME C OXIDASE, SUBUNIT II"/>
    <property type="match status" value="1"/>
</dbReference>
<evidence type="ECO:0000256" key="2">
    <source>
        <dbReference type="ARBA" id="ARBA00007866"/>
    </source>
</evidence>
<reference evidence="19" key="1">
    <citation type="journal article" date="2019" name="Int. J. Syst. Evol. Microbiol.">
        <title>The Global Catalogue of Microorganisms (GCM) 10K type strain sequencing project: providing services to taxonomists for standard genome sequencing and annotation.</title>
        <authorList>
            <consortium name="The Broad Institute Genomics Platform"/>
            <consortium name="The Broad Institute Genome Sequencing Center for Infectious Disease"/>
            <person name="Wu L."/>
            <person name="Ma J."/>
        </authorList>
    </citation>
    <scope>NUCLEOTIDE SEQUENCE [LARGE SCALE GENOMIC DNA]</scope>
    <source>
        <strain evidence="19">KCTC 12861</strain>
    </source>
</reference>
<feature type="domain" description="Cytochrome oxidase subunit II copper A binding" evidence="16">
    <location>
        <begin position="127"/>
        <end position="239"/>
    </location>
</feature>
<keyword evidence="10 14" id="KW-0560">Oxidoreductase</keyword>
<evidence type="ECO:0000256" key="11">
    <source>
        <dbReference type="ARBA" id="ARBA00023136"/>
    </source>
</evidence>
<dbReference type="SUPFAM" id="SSF49503">
    <property type="entry name" value="Cupredoxins"/>
    <property type="match status" value="1"/>
</dbReference>
<dbReference type="PIRSF" id="PIRSF000292">
    <property type="entry name" value="Ubi_od_II"/>
    <property type="match status" value="1"/>
</dbReference>
<dbReference type="InterPro" id="IPR036257">
    <property type="entry name" value="Cyt_c_oxidase_su2_TM_sf"/>
</dbReference>
<dbReference type="CDD" id="cd04212">
    <property type="entry name" value="CuRO_UO_II"/>
    <property type="match status" value="1"/>
</dbReference>
<dbReference type="InterPro" id="IPR045187">
    <property type="entry name" value="CcO_II"/>
</dbReference>
<evidence type="ECO:0000256" key="13">
    <source>
        <dbReference type="ARBA" id="ARBA00023288"/>
    </source>
</evidence>
<keyword evidence="9 15" id="KW-1133">Transmembrane helix</keyword>
<keyword evidence="7" id="KW-0732">Signal</keyword>
<dbReference type="RefSeq" id="WP_189438085.1">
    <property type="nucleotide sequence ID" value="NZ_BMXE01000007.1"/>
</dbReference>
<dbReference type="NCBIfam" id="TIGR01433">
    <property type="entry name" value="CyoA"/>
    <property type="match status" value="1"/>
</dbReference>
<evidence type="ECO:0000259" key="16">
    <source>
        <dbReference type="PROSITE" id="PS50857"/>
    </source>
</evidence>
<keyword evidence="11 14" id="KW-0472">Membrane</keyword>
<keyword evidence="8 14" id="KW-0249">Electron transport</keyword>
<dbReference type="EMBL" id="BMXE01000007">
    <property type="protein sequence ID" value="GHB42595.1"/>
    <property type="molecule type" value="Genomic_DNA"/>
</dbReference>
<dbReference type="Gene3D" id="1.10.287.90">
    <property type="match status" value="1"/>
</dbReference>
<evidence type="ECO:0000256" key="9">
    <source>
        <dbReference type="ARBA" id="ARBA00022989"/>
    </source>
</evidence>
<evidence type="ECO:0000256" key="5">
    <source>
        <dbReference type="ARBA" id="ARBA00022660"/>
    </source>
</evidence>
<dbReference type="InterPro" id="IPR010514">
    <property type="entry name" value="COX_ARM"/>
</dbReference>
<dbReference type="PANTHER" id="PTHR22888:SF18">
    <property type="entry name" value="CYTOCHROME BO(3) UBIQUINOL OXIDASE SUBUNIT 2"/>
    <property type="match status" value="1"/>
</dbReference>
<dbReference type="InterPro" id="IPR011759">
    <property type="entry name" value="Cyt_c_oxidase_su2_TM_dom"/>
</dbReference>
<evidence type="ECO:0000256" key="10">
    <source>
        <dbReference type="ARBA" id="ARBA00023002"/>
    </source>
</evidence>
<evidence type="ECO:0000313" key="18">
    <source>
        <dbReference type="EMBL" id="GHB42595.1"/>
    </source>
</evidence>
<dbReference type="SUPFAM" id="SSF81464">
    <property type="entry name" value="Cytochrome c oxidase subunit II-like, transmembrane region"/>
    <property type="match status" value="1"/>
</dbReference>
<name>A0ABQ3ELF7_9HYPH</name>
<feature type="transmembrane region" description="Helical" evidence="15">
    <location>
        <begin position="47"/>
        <end position="70"/>
    </location>
</feature>
<dbReference type="PROSITE" id="PS51257">
    <property type="entry name" value="PROKAR_LIPOPROTEIN"/>
    <property type="match status" value="1"/>
</dbReference>
<keyword evidence="5 14" id="KW-0679">Respiratory chain</keyword>
<feature type="transmembrane region" description="Helical" evidence="15">
    <location>
        <begin position="91"/>
        <end position="111"/>
    </location>
</feature>
<evidence type="ECO:0000256" key="3">
    <source>
        <dbReference type="ARBA" id="ARBA00022448"/>
    </source>
</evidence>
<dbReference type="Gene3D" id="2.60.40.420">
    <property type="entry name" value="Cupredoxins - blue copper proteins"/>
    <property type="match status" value="1"/>
</dbReference>
<organism evidence="18 19">
    <name type="scientific">Pseudovibrio japonicus</name>
    <dbReference type="NCBI Taxonomy" id="366534"/>
    <lineage>
        <taxon>Bacteria</taxon>
        <taxon>Pseudomonadati</taxon>
        <taxon>Pseudomonadota</taxon>
        <taxon>Alphaproteobacteria</taxon>
        <taxon>Hyphomicrobiales</taxon>
        <taxon>Stappiaceae</taxon>
        <taxon>Pseudovibrio</taxon>
    </lineage>
</organism>
<comment type="subcellular location">
    <subcellularLocation>
        <location evidence="1">Cell membrane</location>
        <topology evidence="1">Multi-pass membrane protein</topology>
    </subcellularLocation>
</comment>
<evidence type="ECO:0000313" key="19">
    <source>
        <dbReference type="Proteomes" id="UP000637980"/>
    </source>
</evidence>
<dbReference type="PROSITE" id="PS50857">
    <property type="entry name" value="COX2_CUA"/>
    <property type="match status" value="1"/>
</dbReference>
<comment type="similarity">
    <text evidence="2 14">Belongs to the cytochrome c oxidase subunit 2 family.</text>
</comment>
<keyword evidence="13" id="KW-0449">Lipoprotein</keyword>
<dbReference type="InterPro" id="IPR008972">
    <property type="entry name" value="Cupredoxin"/>
</dbReference>
<dbReference type="Proteomes" id="UP000637980">
    <property type="component" value="Unassembled WGS sequence"/>
</dbReference>
<gene>
    <name evidence="18" type="primary">cyoA</name>
    <name evidence="18" type="ORF">GCM10007094_34840</name>
</gene>
<proteinExistence type="inferred from homology"/>
<evidence type="ECO:0000256" key="15">
    <source>
        <dbReference type="SAM" id="Phobius"/>
    </source>
</evidence>
<accession>A0ABQ3ELF7</accession>